<evidence type="ECO:0000313" key="2">
    <source>
        <dbReference type="Proteomes" id="UP000321570"/>
    </source>
</evidence>
<evidence type="ECO:0000313" key="1">
    <source>
        <dbReference type="EMBL" id="VUZ43930.1"/>
    </source>
</evidence>
<sequence length="66" mass="7298">TKIYQFQRSGDSKLVEFTTLPTLIKEILSVLDHSGKCERVTNRAASKRSRACRGLFSQSAINTPAA</sequence>
<feature type="non-terminal residue" evidence="1">
    <location>
        <position position="1"/>
    </location>
</feature>
<accession>A0A564Y9K9</accession>
<dbReference type="Proteomes" id="UP000321570">
    <property type="component" value="Unassembled WGS sequence"/>
</dbReference>
<gene>
    <name evidence="1" type="ORF">WMSIL1_LOCUS4321</name>
</gene>
<keyword evidence="2" id="KW-1185">Reference proteome</keyword>
<protein>
    <submittedName>
        <fullName evidence="1">Uncharacterized protein</fullName>
    </submittedName>
</protein>
<dbReference type="AlphaFoldDB" id="A0A564Y9K9"/>
<reference evidence="1 2" key="1">
    <citation type="submission" date="2019-07" db="EMBL/GenBank/DDBJ databases">
        <authorList>
            <person name="Jastrzebski P J."/>
            <person name="Paukszto L."/>
            <person name="Jastrzebski P J."/>
        </authorList>
    </citation>
    <scope>NUCLEOTIDE SEQUENCE [LARGE SCALE GENOMIC DNA]</scope>
    <source>
        <strain evidence="1 2">WMS-il1</strain>
    </source>
</reference>
<organism evidence="1 2">
    <name type="scientific">Hymenolepis diminuta</name>
    <name type="common">Rat tapeworm</name>
    <dbReference type="NCBI Taxonomy" id="6216"/>
    <lineage>
        <taxon>Eukaryota</taxon>
        <taxon>Metazoa</taxon>
        <taxon>Spiralia</taxon>
        <taxon>Lophotrochozoa</taxon>
        <taxon>Platyhelminthes</taxon>
        <taxon>Cestoda</taxon>
        <taxon>Eucestoda</taxon>
        <taxon>Cyclophyllidea</taxon>
        <taxon>Hymenolepididae</taxon>
        <taxon>Hymenolepis</taxon>
    </lineage>
</organism>
<proteinExistence type="predicted"/>
<name>A0A564Y9K9_HYMDI</name>
<dbReference type="EMBL" id="CABIJS010000122">
    <property type="protein sequence ID" value="VUZ43930.1"/>
    <property type="molecule type" value="Genomic_DNA"/>
</dbReference>